<comment type="caution">
    <text evidence="2">The sequence shown here is derived from an EMBL/GenBank/DDBJ whole genome shotgun (WGS) entry which is preliminary data.</text>
</comment>
<dbReference type="Pfam" id="PF02559">
    <property type="entry name" value="CarD_TRCF_RID"/>
    <property type="match status" value="1"/>
</dbReference>
<keyword evidence="3" id="KW-1185">Reference proteome</keyword>
<dbReference type="EMBL" id="JAUJWU010000003">
    <property type="protein sequence ID" value="MDN7246121.1"/>
    <property type="molecule type" value="Genomic_DNA"/>
</dbReference>
<name>A0ABT8NE08_9BACL</name>
<protein>
    <submittedName>
        <fullName evidence="2">CarD family transcriptional regulator</fullName>
    </submittedName>
</protein>
<proteinExistence type="predicted"/>
<evidence type="ECO:0000313" key="3">
    <source>
        <dbReference type="Proteomes" id="UP001172142"/>
    </source>
</evidence>
<dbReference type="InterPro" id="IPR003711">
    <property type="entry name" value="CarD-like/TRCF_RID"/>
</dbReference>
<dbReference type="Pfam" id="PF21095">
    <property type="entry name" value="CarD_C"/>
    <property type="match status" value="1"/>
</dbReference>
<dbReference type="SUPFAM" id="SSF141259">
    <property type="entry name" value="CarD-like"/>
    <property type="match status" value="1"/>
</dbReference>
<feature type="domain" description="CarD-like/TRCF RNAP-interacting" evidence="1">
    <location>
        <begin position="1"/>
        <end position="112"/>
    </location>
</feature>
<organism evidence="2 3">
    <name type="scientific">Planococcus shenhongbingii</name>
    <dbReference type="NCBI Taxonomy" id="3058398"/>
    <lineage>
        <taxon>Bacteria</taxon>
        <taxon>Bacillati</taxon>
        <taxon>Bacillota</taxon>
        <taxon>Bacilli</taxon>
        <taxon>Bacillales</taxon>
        <taxon>Caryophanaceae</taxon>
        <taxon>Planococcus</taxon>
    </lineage>
</organism>
<dbReference type="InterPro" id="IPR048792">
    <property type="entry name" value="CarD_C"/>
</dbReference>
<dbReference type="PANTHER" id="PTHR38447">
    <property type="entry name" value="TRANSCRIPTION FACTOR YDEB-RELATED"/>
    <property type="match status" value="1"/>
</dbReference>
<dbReference type="Gene3D" id="2.40.10.170">
    <property type="match status" value="1"/>
</dbReference>
<dbReference type="PANTHER" id="PTHR38447:SF1">
    <property type="entry name" value="RNA POLYMERASE-BINDING TRANSCRIPTION FACTOR CARD"/>
    <property type="match status" value="1"/>
</dbReference>
<sequence length="167" mass="19514">MFNIGDLIIYSVHGICRIDDINEKTVSGITKQYYELHPLENSQRVTISTPVDNDKVVMLEMLDKDEAMQLIETFKEPEMEWNDNSNKRLAFFTDLLNTGDRKEIARAVNTLMRKKIEAKKENRNLYERDHKYLNTAQSILFQELAISLNTTFEEINAMATKLIHENQ</sequence>
<dbReference type="RefSeq" id="WP_300991368.1">
    <property type="nucleotide sequence ID" value="NZ_CP129235.1"/>
</dbReference>
<dbReference type="InterPro" id="IPR036101">
    <property type="entry name" value="CarD-like/TRCF_RID_sf"/>
</dbReference>
<evidence type="ECO:0000259" key="1">
    <source>
        <dbReference type="SMART" id="SM01058"/>
    </source>
</evidence>
<dbReference type="InterPro" id="IPR052531">
    <property type="entry name" value="CarD-like_regulator"/>
</dbReference>
<dbReference type="InterPro" id="IPR042215">
    <property type="entry name" value="CarD-like_C"/>
</dbReference>
<accession>A0ABT8NE08</accession>
<dbReference type="Gene3D" id="1.20.58.1290">
    <property type="entry name" value="CarD-like, C-terminal domain"/>
    <property type="match status" value="1"/>
</dbReference>
<reference evidence="2 3" key="1">
    <citation type="submission" date="2023-07" db="EMBL/GenBank/DDBJ databases">
        <title>Novel species in genus Planococcus.</title>
        <authorList>
            <person name="Ning S."/>
        </authorList>
    </citation>
    <scope>NUCLEOTIDE SEQUENCE [LARGE SCALE GENOMIC DNA]</scope>
    <source>
        <strain evidence="2 3">N017</strain>
    </source>
</reference>
<dbReference type="Proteomes" id="UP001172142">
    <property type="component" value="Unassembled WGS sequence"/>
</dbReference>
<dbReference type="SMART" id="SM01058">
    <property type="entry name" value="CarD_TRCF"/>
    <property type="match status" value="1"/>
</dbReference>
<evidence type="ECO:0000313" key="2">
    <source>
        <dbReference type="EMBL" id="MDN7246121.1"/>
    </source>
</evidence>
<gene>
    <name evidence="2" type="ORF">QWY13_11560</name>
</gene>